<evidence type="ECO:0000313" key="3">
    <source>
        <dbReference type="EMBL" id="KAK7029369.1"/>
    </source>
</evidence>
<dbReference type="PANTHER" id="PTHR43968:SF6">
    <property type="entry name" value="GLUTATHIONE S-TRANSFERASE OMEGA"/>
    <property type="match status" value="1"/>
</dbReference>
<proteinExistence type="predicted"/>
<evidence type="ECO:0008006" key="5">
    <source>
        <dbReference type="Google" id="ProtNLM"/>
    </source>
</evidence>
<dbReference type="InterPro" id="IPR050983">
    <property type="entry name" value="GST_Omega/HSP26"/>
</dbReference>
<dbReference type="InterPro" id="IPR010987">
    <property type="entry name" value="Glutathione-S-Trfase_C-like"/>
</dbReference>
<dbReference type="CDD" id="cd00570">
    <property type="entry name" value="GST_N_family"/>
    <property type="match status" value="1"/>
</dbReference>
<dbReference type="InterPro" id="IPR004045">
    <property type="entry name" value="Glutathione_S-Trfase_N"/>
</dbReference>
<dbReference type="PROSITE" id="PS50405">
    <property type="entry name" value="GST_CTER"/>
    <property type="match status" value="1"/>
</dbReference>
<dbReference type="InterPro" id="IPR040079">
    <property type="entry name" value="Glutathione_S-Trfase"/>
</dbReference>
<feature type="domain" description="GST N-terminal" evidence="1">
    <location>
        <begin position="29"/>
        <end position="127"/>
    </location>
</feature>
<dbReference type="Pfam" id="PF13409">
    <property type="entry name" value="GST_N_2"/>
    <property type="match status" value="1"/>
</dbReference>
<dbReference type="PANTHER" id="PTHR43968">
    <property type="match status" value="1"/>
</dbReference>
<dbReference type="PROSITE" id="PS50404">
    <property type="entry name" value="GST_NTER"/>
    <property type="match status" value="1"/>
</dbReference>
<dbReference type="Gene3D" id="3.40.30.10">
    <property type="entry name" value="Glutaredoxin"/>
    <property type="match status" value="1"/>
</dbReference>
<accession>A0AAW0BSM1</accession>
<comment type="caution">
    <text evidence="3">The sequence shown here is derived from an EMBL/GenBank/DDBJ whole genome shotgun (WGS) entry which is preliminary data.</text>
</comment>
<feature type="domain" description="GST C-terminal" evidence="2">
    <location>
        <begin position="137"/>
        <end position="295"/>
    </location>
</feature>
<dbReference type="Proteomes" id="UP001383192">
    <property type="component" value="Unassembled WGS sequence"/>
</dbReference>
<reference evidence="3 4" key="1">
    <citation type="submission" date="2024-01" db="EMBL/GenBank/DDBJ databases">
        <title>A draft genome for a cacao thread blight-causing isolate of Paramarasmius palmivorus.</title>
        <authorList>
            <person name="Baruah I.K."/>
            <person name="Bukari Y."/>
            <person name="Amoako-Attah I."/>
            <person name="Meinhardt L.W."/>
            <person name="Bailey B.A."/>
            <person name="Cohen S.P."/>
        </authorList>
    </citation>
    <scope>NUCLEOTIDE SEQUENCE [LARGE SCALE GENOMIC DNA]</scope>
    <source>
        <strain evidence="3 4">GH-12</strain>
    </source>
</reference>
<dbReference type="SUPFAM" id="SSF52833">
    <property type="entry name" value="Thioredoxin-like"/>
    <property type="match status" value="1"/>
</dbReference>
<name>A0AAW0BSM1_9AGAR</name>
<keyword evidence="4" id="KW-1185">Reference proteome</keyword>
<dbReference type="SFLD" id="SFLDS00019">
    <property type="entry name" value="Glutathione_Transferase_(cytos"/>
    <property type="match status" value="1"/>
</dbReference>
<sequence length="307" mass="34274">MSSKDSGKHYHRECTGLALETAKTHSEPQDITLFGSCFCPFVQRVWVAFEFLQIPYKVGVHSLNYGTGLIAFPHNEVDPYKKPQDLLEVSPKGLVPGLKLNNFNPPKALNESTVILEYLNDLALSSNGRSLLPPVTNPYARALVRLQSDHINRSLVPAFYRYLQAQDQEAQIQGGKEFLDSIEGLVSLFERAEKEVLHASTSGEGERKALSAGLGLWVAGNEDIGLADAMVGPWLYRATNVLKHYRGFEMPPGEKFNAWLRRLFNHPAFKATCSTEELYLDSYERYAFNRPNTSQVANAINSGRGLP</sequence>
<protein>
    <recommendedName>
        <fullName evidence="5">Glutathione S-transferase</fullName>
    </recommendedName>
</protein>
<dbReference type="SUPFAM" id="SSF47616">
    <property type="entry name" value="GST C-terminal domain-like"/>
    <property type="match status" value="1"/>
</dbReference>
<dbReference type="GO" id="GO:0005737">
    <property type="term" value="C:cytoplasm"/>
    <property type="evidence" value="ECO:0007669"/>
    <property type="project" value="TreeGrafter"/>
</dbReference>
<dbReference type="AlphaFoldDB" id="A0AAW0BSM1"/>
<organism evidence="3 4">
    <name type="scientific">Paramarasmius palmivorus</name>
    <dbReference type="NCBI Taxonomy" id="297713"/>
    <lineage>
        <taxon>Eukaryota</taxon>
        <taxon>Fungi</taxon>
        <taxon>Dikarya</taxon>
        <taxon>Basidiomycota</taxon>
        <taxon>Agaricomycotina</taxon>
        <taxon>Agaricomycetes</taxon>
        <taxon>Agaricomycetidae</taxon>
        <taxon>Agaricales</taxon>
        <taxon>Marasmiineae</taxon>
        <taxon>Marasmiaceae</taxon>
        <taxon>Paramarasmius</taxon>
    </lineage>
</organism>
<dbReference type="Gene3D" id="1.20.1050.10">
    <property type="match status" value="1"/>
</dbReference>
<dbReference type="InterPro" id="IPR036282">
    <property type="entry name" value="Glutathione-S-Trfase_C_sf"/>
</dbReference>
<dbReference type="InterPro" id="IPR036249">
    <property type="entry name" value="Thioredoxin-like_sf"/>
</dbReference>
<evidence type="ECO:0000259" key="1">
    <source>
        <dbReference type="PROSITE" id="PS50404"/>
    </source>
</evidence>
<evidence type="ECO:0000259" key="2">
    <source>
        <dbReference type="PROSITE" id="PS50405"/>
    </source>
</evidence>
<evidence type="ECO:0000313" key="4">
    <source>
        <dbReference type="Proteomes" id="UP001383192"/>
    </source>
</evidence>
<dbReference type="SFLD" id="SFLDG00358">
    <property type="entry name" value="Main_(cytGST)"/>
    <property type="match status" value="1"/>
</dbReference>
<gene>
    <name evidence="3" type="ORF">VNI00_014623</name>
</gene>
<dbReference type="EMBL" id="JAYKXP010000084">
    <property type="protein sequence ID" value="KAK7029369.1"/>
    <property type="molecule type" value="Genomic_DNA"/>
</dbReference>